<dbReference type="PRINTS" id="PR00463">
    <property type="entry name" value="EP450I"/>
</dbReference>
<accession>A0A4Q9PKF2</accession>
<dbReference type="Proteomes" id="UP000292082">
    <property type="component" value="Unassembled WGS sequence"/>
</dbReference>
<evidence type="ECO:0000313" key="10">
    <source>
        <dbReference type="Proteomes" id="UP000292082"/>
    </source>
</evidence>
<keyword evidence="8" id="KW-0349">Heme</keyword>
<dbReference type="GO" id="GO:0020037">
    <property type="term" value="F:heme binding"/>
    <property type="evidence" value="ECO:0007669"/>
    <property type="project" value="InterPro"/>
</dbReference>
<evidence type="ECO:0000256" key="1">
    <source>
        <dbReference type="ARBA" id="ARBA00001971"/>
    </source>
</evidence>
<dbReference type="STRING" id="114155.A0A4Q9PKF2"/>
<evidence type="ECO:0000256" key="7">
    <source>
        <dbReference type="ARBA" id="ARBA00023033"/>
    </source>
</evidence>
<dbReference type="GO" id="GO:0005506">
    <property type="term" value="F:iron ion binding"/>
    <property type="evidence" value="ECO:0007669"/>
    <property type="project" value="InterPro"/>
</dbReference>
<dbReference type="InterPro" id="IPR002401">
    <property type="entry name" value="Cyt_P450_E_grp-I"/>
</dbReference>
<dbReference type="PANTHER" id="PTHR24305:SF187">
    <property type="entry name" value="P450, PUTATIVE (EUROFUNG)-RELATED"/>
    <property type="match status" value="1"/>
</dbReference>
<evidence type="ECO:0000313" key="9">
    <source>
        <dbReference type="EMBL" id="TBU54594.1"/>
    </source>
</evidence>
<evidence type="ECO:0000256" key="4">
    <source>
        <dbReference type="ARBA" id="ARBA00022723"/>
    </source>
</evidence>
<keyword evidence="4 8" id="KW-0479">Metal-binding</keyword>
<organism evidence="9 10">
    <name type="scientific">Dichomitus squalens</name>
    <dbReference type="NCBI Taxonomy" id="114155"/>
    <lineage>
        <taxon>Eukaryota</taxon>
        <taxon>Fungi</taxon>
        <taxon>Dikarya</taxon>
        <taxon>Basidiomycota</taxon>
        <taxon>Agaricomycotina</taxon>
        <taxon>Agaricomycetes</taxon>
        <taxon>Polyporales</taxon>
        <taxon>Polyporaceae</taxon>
        <taxon>Dichomitus</taxon>
    </lineage>
</organism>
<keyword evidence="7 9" id="KW-0503">Monooxygenase</keyword>
<evidence type="ECO:0000256" key="3">
    <source>
        <dbReference type="ARBA" id="ARBA00010617"/>
    </source>
</evidence>
<dbReference type="InterPro" id="IPR001128">
    <property type="entry name" value="Cyt_P450"/>
</dbReference>
<dbReference type="Pfam" id="PF00067">
    <property type="entry name" value="p450"/>
    <property type="match status" value="1"/>
</dbReference>
<dbReference type="InterPro" id="IPR036396">
    <property type="entry name" value="Cyt_P450_sf"/>
</dbReference>
<dbReference type="PANTHER" id="PTHR24305">
    <property type="entry name" value="CYTOCHROME P450"/>
    <property type="match status" value="1"/>
</dbReference>
<dbReference type="PRINTS" id="PR00385">
    <property type="entry name" value="P450"/>
</dbReference>
<feature type="binding site" description="axial binding residue" evidence="8">
    <location>
        <position position="516"/>
    </location>
    <ligand>
        <name>heme</name>
        <dbReference type="ChEBI" id="CHEBI:30413"/>
    </ligand>
    <ligandPart>
        <name>Fe</name>
        <dbReference type="ChEBI" id="CHEBI:18248"/>
    </ligandPart>
</feature>
<comment type="cofactor">
    <cofactor evidence="1 8">
        <name>heme</name>
        <dbReference type="ChEBI" id="CHEBI:30413"/>
    </cofactor>
</comment>
<protein>
    <submittedName>
        <fullName evidence="9">High nitrogen upregulated cytochrome P450 monooxygenase 2</fullName>
    </submittedName>
</protein>
<keyword evidence="5" id="KW-0560">Oxidoreductase</keyword>
<evidence type="ECO:0000256" key="6">
    <source>
        <dbReference type="ARBA" id="ARBA00023004"/>
    </source>
</evidence>
<dbReference type="CDD" id="cd11061">
    <property type="entry name" value="CYP67-like"/>
    <property type="match status" value="1"/>
</dbReference>
<comment type="pathway">
    <text evidence="2">Secondary metabolite biosynthesis.</text>
</comment>
<dbReference type="Gene3D" id="1.10.630.10">
    <property type="entry name" value="Cytochrome P450"/>
    <property type="match status" value="1"/>
</dbReference>
<sequence length="573" mass="63633">MSATSSQMQTATLAIASALVAHQIFRRYETFSIPVHAALLLGFPALVAASLVSRPLALDDEFAHVFRSSLSTYLATLALSIVVYRLSPFHPLAAYPGPWWAKISMLCTALVASTGTRSKRVRRLHDVYGDVFRIGPNELSIRDTSAIQAIAGPSGLPKGTDWIGGMLRDHNLPLIAIRDTDEHLRRRRAWNRGLGPNALREYEHVLARRARLLVKGLEERAKKGEEVDLGRWFNWFGYDFMSDMAFGGGSELLREGDKNNVWAVLEKGMALGMFLAHLPWLGVYIGHIPGAAWPLQSLLAHGEKAAAKRLARGSTTSDLFHYLNNENLPEKPSPAPRQLYDDGVLAVVAGSDTTSSALTSVFNCLLTHPETYAKLQEEVDRFYPTGEDAFSMKHHRDMHYLQAVIYEALRLFPPVASGGSRRLPDNARGITVGSVYIPPGTVVRLPPWSIQRDPRNFTFPDAFWPERWLIASGHVALADAPLPSSPSADGTELEKENGFVHNEHAFIAFSHGPMNCPGKALALQEMRVVTVALVQRFRARLRAGWDPQFYEREIRDYFAATRPCVPVILEARS</sequence>
<dbReference type="GO" id="GO:0004497">
    <property type="term" value="F:monooxygenase activity"/>
    <property type="evidence" value="ECO:0007669"/>
    <property type="project" value="UniProtKB-KW"/>
</dbReference>
<dbReference type="AlphaFoldDB" id="A0A4Q9PKF2"/>
<reference evidence="9 10" key="1">
    <citation type="submission" date="2019-01" db="EMBL/GenBank/DDBJ databases">
        <title>Draft genome sequences of three monokaryotic isolates of the white-rot basidiomycete fungus Dichomitus squalens.</title>
        <authorList>
            <consortium name="DOE Joint Genome Institute"/>
            <person name="Lopez S.C."/>
            <person name="Andreopoulos B."/>
            <person name="Pangilinan J."/>
            <person name="Lipzen A."/>
            <person name="Riley R."/>
            <person name="Ahrendt S."/>
            <person name="Ng V."/>
            <person name="Barry K."/>
            <person name="Daum C."/>
            <person name="Grigoriev I.V."/>
            <person name="Hilden K.S."/>
            <person name="Makela M.R."/>
            <person name="de Vries R.P."/>
        </authorList>
    </citation>
    <scope>NUCLEOTIDE SEQUENCE [LARGE SCALE GENOMIC DNA]</scope>
    <source>
        <strain evidence="9 10">CBS 464.89</strain>
    </source>
</reference>
<proteinExistence type="inferred from homology"/>
<dbReference type="InterPro" id="IPR050121">
    <property type="entry name" value="Cytochrome_P450_monoxygenase"/>
</dbReference>
<name>A0A4Q9PKF2_9APHY</name>
<evidence type="ECO:0000256" key="2">
    <source>
        <dbReference type="ARBA" id="ARBA00005179"/>
    </source>
</evidence>
<gene>
    <name evidence="9" type="ORF">BD310DRAFT_935569</name>
</gene>
<dbReference type="SUPFAM" id="SSF48264">
    <property type="entry name" value="Cytochrome P450"/>
    <property type="match status" value="1"/>
</dbReference>
<evidence type="ECO:0000256" key="8">
    <source>
        <dbReference type="PIRSR" id="PIRSR602401-1"/>
    </source>
</evidence>
<evidence type="ECO:0000256" key="5">
    <source>
        <dbReference type="ARBA" id="ARBA00023002"/>
    </source>
</evidence>
<dbReference type="GO" id="GO:0016705">
    <property type="term" value="F:oxidoreductase activity, acting on paired donors, with incorporation or reduction of molecular oxygen"/>
    <property type="evidence" value="ECO:0007669"/>
    <property type="project" value="InterPro"/>
</dbReference>
<dbReference type="EMBL" id="ML145185">
    <property type="protein sequence ID" value="TBU54594.1"/>
    <property type="molecule type" value="Genomic_DNA"/>
</dbReference>
<keyword evidence="10" id="KW-1185">Reference proteome</keyword>
<keyword evidence="6 8" id="KW-0408">Iron</keyword>
<comment type="similarity">
    <text evidence="3">Belongs to the cytochrome P450 family.</text>
</comment>